<dbReference type="EC" id="2.5.1.75" evidence="1"/>
<comment type="caution">
    <text evidence="1">The sequence shown here is derived from an EMBL/GenBank/DDBJ whole genome shotgun (WGS) entry which is preliminary data.</text>
</comment>
<proteinExistence type="predicted"/>
<dbReference type="Proteomes" id="UP001150581">
    <property type="component" value="Unassembled WGS sequence"/>
</dbReference>
<dbReference type="EMBL" id="JANBPG010001346">
    <property type="protein sequence ID" value="KAJ1890416.1"/>
    <property type="molecule type" value="Genomic_DNA"/>
</dbReference>
<keyword evidence="2" id="KW-1185">Reference proteome</keyword>
<name>A0ACC1I9C6_9FUNG</name>
<accession>A0ACC1I9C6</accession>
<evidence type="ECO:0000313" key="1">
    <source>
        <dbReference type="EMBL" id="KAJ1890416.1"/>
    </source>
</evidence>
<reference evidence="1" key="1">
    <citation type="submission" date="2022-07" db="EMBL/GenBank/DDBJ databases">
        <title>Phylogenomic reconstructions and comparative analyses of Kickxellomycotina fungi.</title>
        <authorList>
            <person name="Reynolds N.K."/>
            <person name="Stajich J.E."/>
            <person name="Barry K."/>
            <person name="Grigoriev I.V."/>
            <person name="Crous P."/>
            <person name="Smith M.E."/>
        </authorList>
    </citation>
    <scope>NUCLEOTIDE SEQUENCE</scope>
    <source>
        <strain evidence="1">Benny 63K</strain>
    </source>
</reference>
<gene>
    <name evidence="1" type="primary">tit1_2</name>
    <name evidence="1" type="ORF">LPJ66_007493</name>
</gene>
<organism evidence="1 2">
    <name type="scientific">Kickxella alabastrina</name>
    <dbReference type="NCBI Taxonomy" id="61397"/>
    <lineage>
        <taxon>Eukaryota</taxon>
        <taxon>Fungi</taxon>
        <taxon>Fungi incertae sedis</taxon>
        <taxon>Zoopagomycota</taxon>
        <taxon>Kickxellomycotina</taxon>
        <taxon>Kickxellomycetes</taxon>
        <taxon>Kickxellales</taxon>
        <taxon>Kickxellaceae</taxon>
        <taxon>Kickxella</taxon>
    </lineage>
</organism>
<protein>
    <submittedName>
        <fullName evidence="1">tRNA dimethylallyltransferase, mitochondrial</fullName>
        <ecNumber evidence="1">2.5.1.75</ecNumber>
    </submittedName>
</protein>
<keyword evidence="1" id="KW-0808">Transferase</keyword>
<sequence>MELVRKGLIAITGTTGVGKSQLAIELARKLNGEVINADSLQVYKGYSIITNKVTAEEMLGVPHHLLGFVDSSKEYTVQEFERDALQKIHEIHGRNRIPILVGGTNYYIQSVMFQKSLVRDPESPQGGSTGVQPNDRSFEQSQVDKSNQQLWEELKSVDPIMAENWHPNNRRKILRSLEVLHTTGRKHSEWVADSEEARRKEETLRFPTLLFWLYADTPVLNQRLDNRVGDMIERGMFGELGQLAKDLSDPRAFGGSSDDFTTGLKQAIGFREFEAYLKAAATDSKTSESERERLKAKGIEDMKTSTRRYAKRQITWIRNKLIPECRSTLGKSTRAHPFVLDATDLGQWKSEVMNKGLSIAQKFVGSAQLPEAAAVSDTAAKLLAEVKEKPNSILAWKRHFCSVCSKSPEETPNGVALEVWLNGDDEYNQHMHSRQHKHNIKHRKRVSSWHKKDGDDARSCDAPLLKRANTNLESTGD</sequence>
<evidence type="ECO:0000313" key="2">
    <source>
        <dbReference type="Proteomes" id="UP001150581"/>
    </source>
</evidence>